<dbReference type="InterPro" id="IPR005532">
    <property type="entry name" value="SUMF_dom"/>
</dbReference>
<keyword evidence="4" id="KW-1185">Reference proteome</keyword>
<evidence type="ECO:0000259" key="2">
    <source>
        <dbReference type="Pfam" id="PF03781"/>
    </source>
</evidence>
<name>A0A3N4Z6L8_9MICO</name>
<dbReference type="InterPro" id="IPR016187">
    <property type="entry name" value="CTDL_fold"/>
</dbReference>
<dbReference type="InterPro" id="IPR051043">
    <property type="entry name" value="Sulfatase_Mod_Factor_Kinase"/>
</dbReference>
<dbReference type="SUPFAM" id="SSF56436">
    <property type="entry name" value="C-type lectin-like"/>
    <property type="match status" value="1"/>
</dbReference>
<dbReference type="AlphaFoldDB" id="A0A3N4Z6L8"/>
<feature type="compositionally biased region" description="Low complexity" evidence="1">
    <location>
        <begin position="459"/>
        <end position="473"/>
    </location>
</feature>
<comment type="caution">
    <text evidence="3">The sequence shown here is derived from an EMBL/GenBank/DDBJ whole genome shotgun (WGS) entry which is preliminary data.</text>
</comment>
<organism evidence="3 4">
    <name type="scientific">Georgenia muralis</name>
    <dbReference type="NCBI Taxonomy" id="154117"/>
    <lineage>
        <taxon>Bacteria</taxon>
        <taxon>Bacillati</taxon>
        <taxon>Actinomycetota</taxon>
        <taxon>Actinomycetes</taxon>
        <taxon>Micrococcales</taxon>
        <taxon>Bogoriellaceae</taxon>
        <taxon>Georgenia</taxon>
    </lineage>
</organism>
<dbReference type="GO" id="GO:0120147">
    <property type="term" value="F:formylglycine-generating oxidase activity"/>
    <property type="evidence" value="ECO:0007669"/>
    <property type="project" value="TreeGrafter"/>
</dbReference>
<dbReference type="OrthoDB" id="9768004at2"/>
<protein>
    <submittedName>
        <fullName evidence="3">Sulfatase-modifying factor enzyme 1</fullName>
    </submittedName>
</protein>
<accession>A0A3N4Z6L8</accession>
<gene>
    <name evidence="3" type="ORF">EDD32_3616</name>
</gene>
<dbReference type="Proteomes" id="UP000280726">
    <property type="component" value="Unassembled WGS sequence"/>
</dbReference>
<evidence type="ECO:0000313" key="4">
    <source>
        <dbReference type="Proteomes" id="UP000280726"/>
    </source>
</evidence>
<dbReference type="PANTHER" id="PTHR23150:SF19">
    <property type="entry name" value="FORMYLGLYCINE-GENERATING ENZYME"/>
    <property type="match status" value="1"/>
</dbReference>
<dbReference type="RefSeq" id="WP_123919733.1">
    <property type="nucleotide sequence ID" value="NZ_RKRA01000001.1"/>
</dbReference>
<proteinExistence type="predicted"/>
<evidence type="ECO:0000313" key="3">
    <source>
        <dbReference type="EMBL" id="RPF29059.1"/>
    </source>
</evidence>
<dbReference type="EMBL" id="RKRA01000001">
    <property type="protein sequence ID" value="RPF29059.1"/>
    <property type="molecule type" value="Genomic_DNA"/>
</dbReference>
<sequence length="692" mass="76442">MTYSFDPLVPRPIDRPTPVPLEDGADLAALDEAKIFAAPDDPADRPAWRARLTAWREGARRRHAYDGAAYERPGARWAARCFTVAQVWLWDELLYSFDDHRFTPERFLDDARQRFGGLDAVVLWHAYPVIGIDDRNQWDFYRDVPGLTGLVEDLHAAGVKVFVDYNPWDTGTRRGEDDLTELAALVRDLPADGVFLDTLKKADPELVDSLERARPGIVLEGESKLAVERIVDHNASWAQFFADSPVPGVLRAHWYERRHMQHHIRRWHRDHAEELQSAWLNGVGVMVWEVVFGVWVGWNPRDAATVRRMVTVQRAATELLLEAEWTPLAEISPDAESAGVYASTFARDGVTLWALVNRGDADWSGSLPADGSVLDLFGTGGDGVSTARTGDAKASAVTVRARSIGAALAVAPGASEPDWLPGLLERLATMPFDDDARFPHRLAHRVTPVPPAGPASAQPGTAPAGAETPAPTPAGLVPVDAAVVPAGEYVLTVRHRARETGMYQGAPYVDEWKPLVPRLHDARTLQRDGRLDRPVAVAREITNAEFAAFVDATGYRPAVAHRFLAHFDGDRPPAGREDEPVTFVDLDDARAYCAWRGGRLPTEDEWQLAAERGLRRRTPAVWSWTESEHSDGRTRFAMLKGGSAHESEGSEWYFDGGVREPGFTAKLLVPGLGLARSSSIGFRCAWTLEGER</sequence>
<dbReference type="PANTHER" id="PTHR23150">
    <property type="entry name" value="SULFATASE MODIFYING FACTOR 1, 2"/>
    <property type="match status" value="1"/>
</dbReference>
<dbReference type="Pfam" id="PF03781">
    <property type="entry name" value="FGE-sulfatase"/>
    <property type="match status" value="1"/>
</dbReference>
<evidence type="ECO:0000256" key="1">
    <source>
        <dbReference type="SAM" id="MobiDB-lite"/>
    </source>
</evidence>
<feature type="domain" description="Sulfatase-modifying factor enzyme-like" evidence="2">
    <location>
        <begin position="539"/>
        <end position="632"/>
    </location>
</feature>
<feature type="region of interest" description="Disordered" evidence="1">
    <location>
        <begin position="445"/>
        <end position="473"/>
    </location>
</feature>
<reference evidence="3 4" key="1">
    <citation type="submission" date="2018-11" db="EMBL/GenBank/DDBJ databases">
        <title>Sequencing the genomes of 1000 actinobacteria strains.</title>
        <authorList>
            <person name="Klenk H.-P."/>
        </authorList>
    </citation>
    <scope>NUCLEOTIDE SEQUENCE [LARGE SCALE GENOMIC DNA]</scope>
    <source>
        <strain evidence="3 4">DSM 14418</strain>
    </source>
</reference>
<dbReference type="InterPro" id="IPR042095">
    <property type="entry name" value="SUMF_sf"/>
</dbReference>
<dbReference type="Gene3D" id="3.90.1580.10">
    <property type="entry name" value="paralog of FGE (formylglycine-generating enzyme)"/>
    <property type="match status" value="1"/>
</dbReference>